<dbReference type="SMART" id="SM00347">
    <property type="entry name" value="HTH_MARR"/>
    <property type="match status" value="1"/>
</dbReference>
<dbReference type="Gene3D" id="1.10.10.10">
    <property type="entry name" value="Winged helix-like DNA-binding domain superfamily/Winged helix DNA-binding domain"/>
    <property type="match status" value="1"/>
</dbReference>
<dbReference type="STRING" id="665004.AC529_06150"/>
<dbReference type="PROSITE" id="PS50995">
    <property type="entry name" value="HTH_MARR_2"/>
    <property type="match status" value="1"/>
</dbReference>
<dbReference type="AlphaFoldDB" id="A0A147KK36"/>
<proteinExistence type="predicted"/>
<evidence type="ECO:0000256" key="1">
    <source>
        <dbReference type="ARBA" id="ARBA00023015"/>
    </source>
</evidence>
<dbReference type="PANTHER" id="PTHR33164">
    <property type="entry name" value="TRANSCRIPTIONAL REGULATOR, MARR FAMILY"/>
    <property type="match status" value="1"/>
</dbReference>
<dbReference type="Proteomes" id="UP000074382">
    <property type="component" value="Unassembled WGS sequence"/>
</dbReference>
<protein>
    <submittedName>
        <fullName evidence="5">Fis family transcriptional regulator</fullName>
    </submittedName>
</protein>
<evidence type="ECO:0000313" key="5">
    <source>
        <dbReference type="EMBL" id="KUP97628.1"/>
    </source>
</evidence>
<dbReference type="InterPro" id="IPR039422">
    <property type="entry name" value="MarR/SlyA-like"/>
</dbReference>
<dbReference type="Pfam" id="PF22381">
    <property type="entry name" value="Staph_reg_Sar_Rot"/>
    <property type="match status" value="1"/>
</dbReference>
<dbReference type="SUPFAM" id="SSF46785">
    <property type="entry name" value="Winged helix' DNA-binding domain"/>
    <property type="match status" value="1"/>
</dbReference>
<dbReference type="InterPro" id="IPR000835">
    <property type="entry name" value="HTH_MarR-typ"/>
</dbReference>
<dbReference type="EMBL" id="LGEM01000022">
    <property type="protein sequence ID" value="KUP97628.1"/>
    <property type="molecule type" value="Genomic_DNA"/>
</dbReference>
<dbReference type="InterPro" id="IPR036388">
    <property type="entry name" value="WH-like_DNA-bd_sf"/>
</dbReference>
<keyword evidence="1" id="KW-0805">Transcription regulation</keyword>
<dbReference type="InterPro" id="IPR036390">
    <property type="entry name" value="WH_DNA-bd_sf"/>
</dbReference>
<organism evidence="5 6">
    <name type="scientific">Thermobifida cellulosilytica TB100</name>
    <dbReference type="NCBI Taxonomy" id="665004"/>
    <lineage>
        <taxon>Bacteria</taxon>
        <taxon>Bacillati</taxon>
        <taxon>Actinomycetota</taxon>
        <taxon>Actinomycetes</taxon>
        <taxon>Streptosporangiales</taxon>
        <taxon>Nocardiopsidaceae</taxon>
        <taxon>Thermobifida</taxon>
    </lineage>
</organism>
<keyword evidence="2" id="KW-0238">DNA-binding</keyword>
<dbReference type="PATRIC" id="fig|665004.4.peg.823"/>
<dbReference type="PRINTS" id="PR00598">
    <property type="entry name" value="HTHMARR"/>
</dbReference>
<gene>
    <name evidence="5" type="ORF">AC529_06150</name>
</gene>
<comment type="caution">
    <text evidence="5">The sequence shown here is derived from an EMBL/GenBank/DDBJ whole genome shotgun (WGS) entry which is preliminary data.</text>
</comment>
<dbReference type="GO" id="GO:0003700">
    <property type="term" value="F:DNA-binding transcription factor activity"/>
    <property type="evidence" value="ECO:0007669"/>
    <property type="project" value="InterPro"/>
</dbReference>
<accession>A0A147KK36</accession>
<name>A0A147KK36_THECS</name>
<evidence type="ECO:0000259" key="4">
    <source>
        <dbReference type="PROSITE" id="PS50995"/>
    </source>
</evidence>
<sequence length="165" mass="18444">MLTKAEEWPSSEVVRAVERSDAEFAEFSHAWGELIRAVARARGRGASFSGVEHGLTLAQAVLLESALAAEHPTVGEIAHAADISSPAATRMLQQLERKGLVCRRRSEVDERATLVSVTEEGRRALETHQAHVHERLRTLFQQVEPRLRPVLVELLYTMRDFVGRL</sequence>
<keyword evidence="6" id="KW-1185">Reference proteome</keyword>
<feature type="domain" description="HTH marR-type" evidence="4">
    <location>
        <begin position="28"/>
        <end position="160"/>
    </location>
</feature>
<keyword evidence="3" id="KW-0804">Transcription</keyword>
<evidence type="ECO:0000256" key="3">
    <source>
        <dbReference type="ARBA" id="ARBA00023163"/>
    </source>
</evidence>
<dbReference type="GO" id="GO:0003677">
    <property type="term" value="F:DNA binding"/>
    <property type="evidence" value="ECO:0007669"/>
    <property type="project" value="UniProtKB-KW"/>
</dbReference>
<dbReference type="InterPro" id="IPR055166">
    <property type="entry name" value="Transc_reg_Sar_Rot_HTH"/>
</dbReference>
<dbReference type="PANTHER" id="PTHR33164:SF43">
    <property type="entry name" value="HTH-TYPE TRANSCRIPTIONAL REPRESSOR YETL"/>
    <property type="match status" value="1"/>
</dbReference>
<evidence type="ECO:0000256" key="2">
    <source>
        <dbReference type="ARBA" id="ARBA00023125"/>
    </source>
</evidence>
<reference evidence="6" key="1">
    <citation type="journal article" date="2017" name="Acta Aliment.">
        <title>Plant polysaccharide degrading enzyme system of Thermpbifida cellulosilytica TB100 revealed by de novo genome project data.</title>
        <authorList>
            <person name="Toth A."/>
            <person name="Baka E."/>
            <person name="Luzics S."/>
            <person name="Bata-Vidacs I."/>
            <person name="Nagy I."/>
            <person name="Balint B."/>
            <person name="Herceg R."/>
            <person name="Olasz F."/>
            <person name="Wilk T."/>
            <person name="Nagy T."/>
            <person name="Kriszt B."/>
            <person name="Nagy I."/>
            <person name="Kukolya J."/>
        </authorList>
    </citation>
    <scope>NUCLEOTIDE SEQUENCE [LARGE SCALE GENOMIC DNA]</scope>
    <source>
        <strain evidence="6">TB100</strain>
    </source>
</reference>
<evidence type="ECO:0000313" key="6">
    <source>
        <dbReference type="Proteomes" id="UP000074382"/>
    </source>
</evidence>
<dbReference type="GO" id="GO:0006950">
    <property type="term" value="P:response to stress"/>
    <property type="evidence" value="ECO:0007669"/>
    <property type="project" value="TreeGrafter"/>
</dbReference>